<dbReference type="AlphaFoldDB" id="A0A1R3G3T5"/>
<keyword evidence="2" id="KW-1185">Reference proteome</keyword>
<reference evidence="2" key="1">
    <citation type="submission" date="2013-09" db="EMBL/GenBank/DDBJ databases">
        <title>Corchorus olitorius genome sequencing.</title>
        <authorList>
            <person name="Alam M."/>
            <person name="Haque M.S."/>
            <person name="Islam M.S."/>
            <person name="Emdad E.M."/>
            <person name="Islam M.M."/>
            <person name="Ahmed B."/>
            <person name="Halim A."/>
            <person name="Hossen Q.M.M."/>
            <person name="Hossain M.Z."/>
            <person name="Ahmed R."/>
            <person name="Khan M.M."/>
            <person name="Islam R."/>
            <person name="Rashid M.M."/>
            <person name="Khan S.A."/>
            <person name="Rahman M.S."/>
            <person name="Alam M."/>
            <person name="Yahiya A.S."/>
            <person name="Khan M.S."/>
            <person name="Azam M.S."/>
            <person name="Haque T."/>
            <person name="Lashkar M.Z.H."/>
            <person name="Akhand A.I."/>
            <person name="Morshed G."/>
            <person name="Roy S."/>
            <person name="Uddin K.S."/>
            <person name="Rabeya T."/>
            <person name="Hossain A.S."/>
            <person name="Chowdhury A."/>
            <person name="Snigdha A.R."/>
            <person name="Mortoza M.S."/>
            <person name="Matin S.A."/>
            <person name="Hoque S.M.E."/>
            <person name="Islam M.K."/>
            <person name="Roy D.K."/>
            <person name="Haider R."/>
            <person name="Moosa M.M."/>
            <person name="Elias S.M."/>
            <person name="Hasan A.M."/>
            <person name="Jahan S."/>
            <person name="Shafiuddin M."/>
            <person name="Mahmood N."/>
            <person name="Shommy N.S."/>
        </authorList>
    </citation>
    <scope>NUCLEOTIDE SEQUENCE [LARGE SCALE GENOMIC DNA]</scope>
    <source>
        <strain evidence="2">cv. O-4</strain>
    </source>
</reference>
<dbReference type="EMBL" id="AWUE01023777">
    <property type="protein sequence ID" value="OMO52752.1"/>
    <property type="molecule type" value="Genomic_DNA"/>
</dbReference>
<protein>
    <submittedName>
        <fullName evidence="1">Uncharacterized protein</fullName>
    </submittedName>
</protein>
<dbReference type="Proteomes" id="UP000187203">
    <property type="component" value="Unassembled WGS sequence"/>
</dbReference>
<evidence type="ECO:0000313" key="2">
    <source>
        <dbReference type="Proteomes" id="UP000187203"/>
    </source>
</evidence>
<gene>
    <name evidence="1" type="ORF">COLO4_37005</name>
</gene>
<accession>A0A1R3G3T5</accession>
<sequence length="34" mass="3953">MLNLTMDAAMVNEKMTKMLMCKLVDYETCMHTNP</sequence>
<organism evidence="1 2">
    <name type="scientific">Corchorus olitorius</name>
    <dbReference type="NCBI Taxonomy" id="93759"/>
    <lineage>
        <taxon>Eukaryota</taxon>
        <taxon>Viridiplantae</taxon>
        <taxon>Streptophyta</taxon>
        <taxon>Embryophyta</taxon>
        <taxon>Tracheophyta</taxon>
        <taxon>Spermatophyta</taxon>
        <taxon>Magnoliopsida</taxon>
        <taxon>eudicotyledons</taxon>
        <taxon>Gunneridae</taxon>
        <taxon>Pentapetalae</taxon>
        <taxon>rosids</taxon>
        <taxon>malvids</taxon>
        <taxon>Malvales</taxon>
        <taxon>Malvaceae</taxon>
        <taxon>Grewioideae</taxon>
        <taxon>Apeibeae</taxon>
        <taxon>Corchorus</taxon>
    </lineage>
</organism>
<comment type="caution">
    <text evidence="1">The sequence shown here is derived from an EMBL/GenBank/DDBJ whole genome shotgun (WGS) entry which is preliminary data.</text>
</comment>
<proteinExistence type="predicted"/>
<evidence type="ECO:0000313" key="1">
    <source>
        <dbReference type="EMBL" id="OMO52752.1"/>
    </source>
</evidence>
<name>A0A1R3G3T5_9ROSI</name>